<sequence>IYFNNHYKAQAVRSAKILQKLIGDSDISTSQN</sequence>
<dbReference type="EMBL" id="BARU01001931">
    <property type="protein sequence ID" value="GAH22300.1"/>
    <property type="molecule type" value="Genomic_DNA"/>
</dbReference>
<protein>
    <submittedName>
        <fullName evidence="1">Uncharacterized protein</fullName>
    </submittedName>
</protein>
<dbReference type="AlphaFoldDB" id="X1EPM7"/>
<accession>X1EPM7</accession>
<evidence type="ECO:0000313" key="1">
    <source>
        <dbReference type="EMBL" id="GAH22300.1"/>
    </source>
</evidence>
<proteinExistence type="predicted"/>
<reference evidence="1" key="1">
    <citation type="journal article" date="2014" name="Front. Microbiol.">
        <title>High frequency of phylogenetically diverse reductive dehalogenase-homologous genes in deep subseafloor sedimentary metagenomes.</title>
        <authorList>
            <person name="Kawai M."/>
            <person name="Futagami T."/>
            <person name="Toyoda A."/>
            <person name="Takaki Y."/>
            <person name="Nishi S."/>
            <person name="Hori S."/>
            <person name="Arai W."/>
            <person name="Tsubouchi T."/>
            <person name="Morono Y."/>
            <person name="Uchiyama I."/>
            <person name="Ito T."/>
            <person name="Fujiyama A."/>
            <person name="Inagaki F."/>
            <person name="Takami H."/>
        </authorList>
    </citation>
    <scope>NUCLEOTIDE SEQUENCE</scope>
    <source>
        <strain evidence="1">Expedition CK06-06</strain>
    </source>
</reference>
<name>X1EPM7_9ZZZZ</name>
<gene>
    <name evidence="1" type="ORF">S03H2_04777</name>
</gene>
<feature type="non-terminal residue" evidence="1">
    <location>
        <position position="1"/>
    </location>
</feature>
<comment type="caution">
    <text evidence="1">The sequence shown here is derived from an EMBL/GenBank/DDBJ whole genome shotgun (WGS) entry which is preliminary data.</text>
</comment>
<organism evidence="1">
    <name type="scientific">marine sediment metagenome</name>
    <dbReference type="NCBI Taxonomy" id="412755"/>
    <lineage>
        <taxon>unclassified sequences</taxon>
        <taxon>metagenomes</taxon>
        <taxon>ecological metagenomes</taxon>
    </lineage>
</organism>